<accession>A0AAN8EHG1</accession>
<sequence length="183" mass="20532">MPRCVLVKKQSEAEGWGDDRKAQGSWRIEREDQTKGLSSHICNNSLFFTSMRTPSLNVTQDDNPKIQIEGREYPIEGIGNATVYVVPPGPAKKRKHPCRKVVLKDALFIPDFERAASQDRLEYVSVMDLDAIWSCSGFATHSLGKICETDGKQYLCDDLGKQVAELKNGYLVVCEQDHEHCSA</sequence>
<keyword evidence="2" id="KW-1185">Reference proteome</keyword>
<proteinExistence type="predicted"/>
<evidence type="ECO:0000313" key="1">
    <source>
        <dbReference type="EMBL" id="KAK5951623.1"/>
    </source>
</evidence>
<name>A0AAN8EHG1_9EURO</name>
<evidence type="ECO:0000313" key="2">
    <source>
        <dbReference type="Proteomes" id="UP001316803"/>
    </source>
</evidence>
<dbReference type="AlphaFoldDB" id="A0AAN8EHG1"/>
<comment type="caution">
    <text evidence="1">The sequence shown here is derived from an EMBL/GenBank/DDBJ whole genome shotgun (WGS) entry which is preliminary data.</text>
</comment>
<reference evidence="1 2" key="1">
    <citation type="submission" date="2022-12" db="EMBL/GenBank/DDBJ databases">
        <title>Genomic features and morphological characterization of a novel Knufia sp. strain isolated from spacecraft assembly facility.</title>
        <authorList>
            <person name="Teixeira M."/>
            <person name="Chander A.M."/>
            <person name="Stajich J.E."/>
            <person name="Venkateswaran K."/>
        </authorList>
    </citation>
    <scope>NUCLEOTIDE SEQUENCE [LARGE SCALE GENOMIC DNA]</scope>
    <source>
        <strain evidence="1 2">FJI-L2-BK-P2</strain>
    </source>
</reference>
<protein>
    <submittedName>
        <fullName evidence="1">Uncharacterized protein</fullName>
    </submittedName>
</protein>
<organism evidence="1 2">
    <name type="scientific">Knufia fluminis</name>
    <dbReference type="NCBI Taxonomy" id="191047"/>
    <lineage>
        <taxon>Eukaryota</taxon>
        <taxon>Fungi</taxon>
        <taxon>Dikarya</taxon>
        <taxon>Ascomycota</taxon>
        <taxon>Pezizomycotina</taxon>
        <taxon>Eurotiomycetes</taxon>
        <taxon>Chaetothyriomycetidae</taxon>
        <taxon>Chaetothyriales</taxon>
        <taxon>Trichomeriaceae</taxon>
        <taxon>Knufia</taxon>
    </lineage>
</organism>
<dbReference type="EMBL" id="JAKLMC020000019">
    <property type="protein sequence ID" value="KAK5951623.1"/>
    <property type="molecule type" value="Genomic_DNA"/>
</dbReference>
<gene>
    <name evidence="1" type="ORF">OHC33_007302</name>
</gene>
<dbReference type="Proteomes" id="UP001316803">
    <property type="component" value="Unassembled WGS sequence"/>
</dbReference>